<evidence type="ECO:0000256" key="1">
    <source>
        <dbReference type="ARBA" id="ARBA00003088"/>
    </source>
</evidence>
<protein>
    <recommendedName>
        <fullName evidence="3">CRISPR system Cms protein Csm5</fullName>
    </recommendedName>
    <alternativeName>
        <fullName evidence="6">CRISPR type III A-associated protein Csm5</fullName>
    </alternativeName>
</protein>
<comment type="caution">
    <text evidence="8">The sequence shown here is derived from an EMBL/GenBank/DDBJ whole genome shotgun (WGS) entry which is preliminary data.</text>
</comment>
<name>A0A0J6WU87_9FIRM</name>
<dbReference type="RefSeq" id="WP_048515482.1">
    <property type="nucleotide sequence ID" value="NZ_FUXD01000065.1"/>
</dbReference>
<dbReference type="PATRIC" id="fig|1122219.3.peg.3173"/>
<gene>
    <name evidence="8" type="ORF">AB840_14090</name>
</gene>
<comment type="similarity">
    <text evidence="2">Belongs to the CRISPR-associated Csm5 family.</text>
</comment>
<evidence type="ECO:0000256" key="5">
    <source>
        <dbReference type="ARBA" id="ARBA00023118"/>
    </source>
</evidence>
<evidence type="ECO:0000256" key="2">
    <source>
        <dbReference type="ARBA" id="ARBA00006680"/>
    </source>
</evidence>
<dbReference type="PANTHER" id="PTHR38007:SF1">
    <property type="entry name" value="CRISPR SYSTEM CMS PROTEIN CSM5"/>
    <property type="match status" value="1"/>
</dbReference>
<dbReference type="GO" id="GO:0003723">
    <property type="term" value="F:RNA binding"/>
    <property type="evidence" value="ECO:0007669"/>
    <property type="project" value="UniProtKB-KW"/>
</dbReference>
<sequence>MINSTKFEHKEYELTCIAPVHIGNGDVLKSYEYAYINNKGNRTVYFLDKMKWAKFLLESNLLDTYAAEAGRGKMILIDWLKRQRCVHNPEQLLKQLAISTAEAYPHTEVKRTLNDIARQAKSVQGVPYIPGSSIKGAIRTAILHHLIQKNPESYRSIWPEVKQAIQSHRGRKISSQQLEHIAFTKLPTTGRPDDALQSVMKGVSVSDAVRIDHKKNTVIIQKLDVSKKRGENNNSHYISLFRECIPAGTKLHFSITVDTEIMKYIGISSIEDLWKWSRDYIEEGLSMQKKVFDMNRDYIPEFKESELADVVLGGGTGFLSKTVYYALASDAEGRQVLAQFFDDIFTTKDRRTHMKQPAHHHQQDDDRLTPRTLKLAMTEGERWIMGLASVKEVR</sequence>
<reference evidence="8 9" key="1">
    <citation type="submission" date="2015-06" db="EMBL/GenBank/DDBJ databases">
        <title>Draft genome sequence of beer spoilage bacterium Megasphaera cerevisiae type strain 20462.</title>
        <authorList>
            <person name="Kutumbaka K."/>
            <person name="Pasmowitz J."/>
            <person name="Mategko J."/>
            <person name="Reyes D."/>
            <person name="Friedrich A."/>
            <person name="Han S."/>
            <person name="Martens-Habbena W."/>
            <person name="Neal-McKinney J."/>
            <person name="Janagama H.K."/>
            <person name="Nadala C."/>
            <person name="Samadpour M."/>
        </authorList>
    </citation>
    <scope>NUCLEOTIDE SEQUENCE [LARGE SCALE GENOMIC DNA]</scope>
    <source>
        <strain evidence="8 9">DSM 20462</strain>
    </source>
</reference>
<dbReference type="NCBIfam" id="TIGR01899">
    <property type="entry name" value="cas_TM1807_csm5"/>
    <property type="match status" value="1"/>
</dbReference>
<evidence type="ECO:0000313" key="8">
    <source>
        <dbReference type="EMBL" id="KMO85337.1"/>
    </source>
</evidence>
<comment type="function">
    <text evidence="1">This subunit might be involved in maturation of a crRNA intermediate to its mature form.</text>
</comment>
<dbReference type="InterPro" id="IPR005537">
    <property type="entry name" value="RAMP_III_fam"/>
</dbReference>
<organism evidence="8 9">
    <name type="scientific">Megasphaera cerevisiae DSM 20462</name>
    <dbReference type="NCBI Taxonomy" id="1122219"/>
    <lineage>
        <taxon>Bacteria</taxon>
        <taxon>Bacillati</taxon>
        <taxon>Bacillota</taxon>
        <taxon>Negativicutes</taxon>
        <taxon>Veillonellales</taxon>
        <taxon>Veillonellaceae</taxon>
        <taxon>Megasphaera</taxon>
    </lineage>
</organism>
<evidence type="ECO:0000313" key="9">
    <source>
        <dbReference type="Proteomes" id="UP000036503"/>
    </source>
</evidence>
<evidence type="ECO:0000256" key="4">
    <source>
        <dbReference type="ARBA" id="ARBA00022884"/>
    </source>
</evidence>
<dbReference type="Pfam" id="PF03787">
    <property type="entry name" value="RAMPs"/>
    <property type="match status" value="1"/>
</dbReference>
<keyword evidence="5" id="KW-0051">Antiviral defense</keyword>
<accession>A0A0J6WU87</accession>
<keyword evidence="9" id="KW-1185">Reference proteome</keyword>
<dbReference type="Proteomes" id="UP000036503">
    <property type="component" value="Unassembled WGS sequence"/>
</dbReference>
<dbReference type="InParanoid" id="A0A0J6WU87"/>
<feature type="domain" description="CRISPR type III-associated protein" evidence="7">
    <location>
        <begin position="13"/>
        <end position="307"/>
    </location>
</feature>
<dbReference type="EMBL" id="LEKT01000072">
    <property type="protein sequence ID" value="KMO85337.1"/>
    <property type="molecule type" value="Genomic_DNA"/>
</dbReference>
<dbReference type="PANTHER" id="PTHR38007">
    <property type="entry name" value="CRISPR SYSTEM CMS PROTEIN CSM5"/>
    <property type="match status" value="1"/>
</dbReference>
<evidence type="ECO:0000256" key="6">
    <source>
        <dbReference type="ARBA" id="ARBA00031720"/>
    </source>
</evidence>
<proteinExistence type="inferred from homology"/>
<dbReference type="GO" id="GO:0051607">
    <property type="term" value="P:defense response to virus"/>
    <property type="evidence" value="ECO:0007669"/>
    <property type="project" value="UniProtKB-KW"/>
</dbReference>
<keyword evidence="4" id="KW-0694">RNA-binding</keyword>
<dbReference type="OrthoDB" id="24360at2"/>
<evidence type="ECO:0000256" key="3">
    <source>
        <dbReference type="ARBA" id="ARBA00016113"/>
    </source>
</evidence>
<dbReference type="InterPro" id="IPR010173">
    <property type="entry name" value="CRISPR-assoc_Csm5"/>
</dbReference>
<evidence type="ECO:0000259" key="7">
    <source>
        <dbReference type="Pfam" id="PF03787"/>
    </source>
</evidence>
<dbReference type="AlphaFoldDB" id="A0A0J6WU87"/>